<dbReference type="InterPro" id="IPR011333">
    <property type="entry name" value="SKP1/BTB/POZ_sf"/>
</dbReference>
<protein>
    <recommendedName>
        <fullName evidence="3">BTB domain-containing protein</fullName>
    </recommendedName>
</protein>
<reference evidence="1 2" key="1">
    <citation type="submission" date="2020-05" db="EMBL/GenBank/DDBJ databases">
        <title>Identification and distribution of gene clusters putatively required for synthesis of sphingolipid metabolism inhibitors in phylogenetically diverse species of the filamentous fungus Fusarium.</title>
        <authorList>
            <person name="Kim H.-S."/>
            <person name="Busman M."/>
            <person name="Brown D.W."/>
            <person name="Divon H."/>
            <person name="Uhlig S."/>
            <person name="Proctor R.H."/>
        </authorList>
    </citation>
    <scope>NUCLEOTIDE SEQUENCE [LARGE SCALE GENOMIC DNA]</scope>
    <source>
        <strain evidence="1 2">NRRL 26131</strain>
    </source>
</reference>
<sequence>MENPRDTPTNTVVEIAPDGDLFLIVGPEETKLRVRSMLLMAASKPFSVMFGPNWKEGHDMHGRGSPFDLSLPDDNANALKIICSIIHYQNEEIPRTLTASDVFAVAVAADKYDCVNALKFASETWLRISSDEAGNLMLLTAAAYLFQNAKAFKKITGALVLNYDGPYHALSSDEFESVIPWRVFCLTIKDQVTMTTTMTASNLQFQGGIST</sequence>
<dbReference type="EMBL" id="JAAQPF010000428">
    <property type="protein sequence ID" value="KAF5702947.1"/>
    <property type="molecule type" value="Genomic_DNA"/>
</dbReference>
<evidence type="ECO:0000313" key="1">
    <source>
        <dbReference type="EMBL" id="KAF5702947.1"/>
    </source>
</evidence>
<organism evidence="1 2">
    <name type="scientific">Fusarium globosum</name>
    <dbReference type="NCBI Taxonomy" id="78864"/>
    <lineage>
        <taxon>Eukaryota</taxon>
        <taxon>Fungi</taxon>
        <taxon>Dikarya</taxon>
        <taxon>Ascomycota</taxon>
        <taxon>Pezizomycotina</taxon>
        <taxon>Sordariomycetes</taxon>
        <taxon>Hypocreomycetidae</taxon>
        <taxon>Hypocreales</taxon>
        <taxon>Nectriaceae</taxon>
        <taxon>Fusarium</taxon>
        <taxon>Fusarium fujikuroi species complex</taxon>
    </lineage>
</organism>
<dbReference type="AlphaFoldDB" id="A0A8H5Y117"/>
<name>A0A8H5Y117_9HYPO</name>
<gene>
    <name evidence="1" type="ORF">FGLOB1_9320</name>
</gene>
<dbReference type="Proteomes" id="UP000532311">
    <property type="component" value="Unassembled WGS sequence"/>
</dbReference>
<evidence type="ECO:0000313" key="2">
    <source>
        <dbReference type="Proteomes" id="UP000532311"/>
    </source>
</evidence>
<proteinExistence type="predicted"/>
<evidence type="ECO:0008006" key="3">
    <source>
        <dbReference type="Google" id="ProtNLM"/>
    </source>
</evidence>
<dbReference type="Gene3D" id="3.30.710.10">
    <property type="entry name" value="Potassium Channel Kv1.1, Chain A"/>
    <property type="match status" value="1"/>
</dbReference>
<accession>A0A8H5Y117</accession>
<dbReference type="SUPFAM" id="SSF54695">
    <property type="entry name" value="POZ domain"/>
    <property type="match status" value="1"/>
</dbReference>
<comment type="caution">
    <text evidence="1">The sequence shown here is derived from an EMBL/GenBank/DDBJ whole genome shotgun (WGS) entry which is preliminary data.</text>
</comment>
<keyword evidence="2" id="KW-1185">Reference proteome</keyword>